<keyword evidence="3" id="KW-1185">Reference proteome</keyword>
<organism evidence="2 3">
    <name type="scientific">Senna tora</name>
    <dbReference type="NCBI Taxonomy" id="362788"/>
    <lineage>
        <taxon>Eukaryota</taxon>
        <taxon>Viridiplantae</taxon>
        <taxon>Streptophyta</taxon>
        <taxon>Embryophyta</taxon>
        <taxon>Tracheophyta</taxon>
        <taxon>Spermatophyta</taxon>
        <taxon>Magnoliopsida</taxon>
        <taxon>eudicotyledons</taxon>
        <taxon>Gunneridae</taxon>
        <taxon>Pentapetalae</taxon>
        <taxon>rosids</taxon>
        <taxon>fabids</taxon>
        <taxon>Fabales</taxon>
        <taxon>Fabaceae</taxon>
        <taxon>Caesalpinioideae</taxon>
        <taxon>Cassia clade</taxon>
        <taxon>Senna</taxon>
    </lineage>
</organism>
<accession>A0A835CL69</accession>
<evidence type="ECO:0000256" key="1">
    <source>
        <dbReference type="SAM" id="MobiDB-lite"/>
    </source>
</evidence>
<feature type="region of interest" description="Disordered" evidence="1">
    <location>
        <begin position="1"/>
        <end position="27"/>
    </location>
</feature>
<sequence length="27" mass="2978">MAEAMKRQAAAADRMLQHIHGEKDDGP</sequence>
<dbReference type="AlphaFoldDB" id="A0A835CL69"/>
<dbReference type="EMBL" id="JAAIUW010000001">
    <property type="protein sequence ID" value="KAF7844185.1"/>
    <property type="molecule type" value="Genomic_DNA"/>
</dbReference>
<feature type="compositionally biased region" description="Basic and acidic residues" evidence="1">
    <location>
        <begin position="15"/>
        <end position="27"/>
    </location>
</feature>
<comment type="caution">
    <text evidence="2">The sequence shown here is derived from an EMBL/GenBank/DDBJ whole genome shotgun (WGS) entry which is preliminary data.</text>
</comment>
<protein>
    <submittedName>
        <fullName evidence="2">Uncharacterized protein</fullName>
    </submittedName>
</protein>
<reference evidence="2" key="1">
    <citation type="submission" date="2020-09" db="EMBL/GenBank/DDBJ databases">
        <title>Genome-Enabled Discovery of Anthraquinone Biosynthesis in Senna tora.</title>
        <authorList>
            <person name="Kang S.-H."/>
            <person name="Pandey R.P."/>
            <person name="Lee C.-M."/>
            <person name="Sim J.-S."/>
            <person name="Jeong J.-T."/>
            <person name="Choi B.-S."/>
            <person name="Jung M."/>
            <person name="Ginzburg D."/>
            <person name="Zhao K."/>
            <person name="Won S.Y."/>
            <person name="Oh T.-J."/>
            <person name="Yu Y."/>
            <person name="Kim N.-H."/>
            <person name="Lee O.R."/>
            <person name="Lee T.-H."/>
            <person name="Bashyal P."/>
            <person name="Kim T.-S."/>
            <person name="Lee W.-H."/>
            <person name="Kawkins C."/>
            <person name="Kim C.-K."/>
            <person name="Kim J.S."/>
            <person name="Ahn B.O."/>
            <person name="Rhee S.Y."/>
            <person name="Sohng J.K."/>
        </authorList>
    </citation>
    <scope>NUCLEOTIDE SEQUENCE</scope>
    <source>
        <tissue evidence="2">Leaf</tissue>
    </source>
</reference>
<dbReference type="Proteomes" id="UP000634136">
    <property type="component" value="Unassembled WGS sequence"/>
</dbReference>
<proteinExistence type="predicted"/>
<name>A0A835CL69_9FABA</name>
<evidence type="ECO:0000313" key="3">
    <source>
        <dbReference type="Proteomes" id="UP000634136"/>
    </source>
</evidence>
<gene>
    <name evidence="2" type="ORF">G2W53_001090</name>
</gene>
<evidence type="ECO:0000313" key="2">
    <source>
        <dbReference type="EMBL" id="KAF7844185.1"/>
    </source>
</evidence>